<name>A0A0F9IR42_9ZZZZ</name>
<sequence length="132" mass="14970">MGMTSAEIEQDNIKTQAFGRAQVAKGNQIAFDPVKRNESQIKIDAAAKKAYRKGRDDERNKWIRKQEAGAPRLGRPPKYDFSSLKVGGTLFTSETKGRRVYMAARKWAQKNAPSRKFRVRPDGDGTLITRWV</sequence>
<dbReference type="AlphaFoldDB" id="A0A0F9IR42"/>
<dbReference type="EMBL" id="LAZR01018493">
    <property type="protein sequence ID" value="KKL96205.1"/>
    <property type="molecule type" value="Genomic_DNA"/>
</dbReference>
<proteinExistence type="predicted"/>
<evidence type="ECO:0000313" key="1">
    <source>
        <dbReference type="EMBL" id="KKL96205.1"/>
    </source>
</evidence>
<accession>A0A0F9IR42</accession>
<organism evidence="1">
    <name type="scientific">marine sediment metagenome</name>
    <dbReference type="NCBI Taxonomy" id="412755"/>
    <lineage>
        <taxon>unclassified sequences</taxon>
        <taxon>metagenomes</taxon>
        <taxon>ecological metagenomes</taxon>
    </lineage>
</organism>
<gene>
    <name evidence="1" type="ORF">LCGC14_1846830</name>
</gene>
<reference evidence="1" key="1">
    <citation type="journal article" date="2015" name="Nature">
        <title>Complex archaea that bridge the gap between prokaryotes and eukaryotes.</title>
        <authorList>
            <person name="Spang A."/>
            <person name="Saw J.H."/>
            <person name="Jorgensen S.L."/>
            <person name="Zaremba-Niedzwiedzka K."/>
            <person name="Martijn J."/>
            <person name="Lind A.E."/>
            <person name="van Eijk R."/>
            <person name="Schleper C."/>
            <person name="Guy L."/>
            <person name="Ettema T.J."/>
        </authorList>
    </citation>
    <scope>NUCLEOTIDE SEQUENCE</scope>
</reference>
<protein>
    <submittedName>
        <fullName evidence="1">Uncharacterized protein</fullName>
    </submittedName>
</protein>
<comment type="caution">
    <text evidence="1">The sequence shown here is derived from an EMBL/GenBank/DDBJ whole genome shotgun (WGS) entry which is preliminary data.</text>
</comment>